<dbReference type="Proteomes" id="UP001154265">
    <property type="component" value="Unassembled WGS sequence"/>
</dbReference>
<evidence type="ECO:0000313" key="2">
    <source>
        <dbReference type="EMBL" id="MDG2991434.1"/>
    </source>
</evidence>
<dbReference type="CDD" id="cd02950">
    <property type="entry name" value="TxlA"/>
    <property type="match status" value="1"/>
</dbReference>
<dbReference type="Gene3D" id="3.40.30.10">
    <property type="entry name" value="Glutaredoxin"/>
    <property type="match status" value="1"/>
</dbReference>
<dbReference type="RefSeq" id="WP_277867302.1">
    <property type="nucleotide sequence ID" value="NZ_JAKKUT010000002.1"/>
</dbReference>
<dbReference type="SUPFAM" id="SSF52833">
    <property type="entry name" value="Thioredoxin-like"/>
    <property type="match status" value="1"/>
</dbReference>
<dbReference type="InterPro" id="IPR044241">
    <property type="entry name" value="TxlA/HCF164"/>
</dbReference>
<dbReference type="InterPro" id="IPR036249">
    <property type="entry name" value="Thioredoxin-like_sf"/>
</dbReference>
<dbReference type="InterPro" id="IPR017937">
    <property type="entry name" value="Thioredoxin_CS"/>
</dbReference>
<protein>
    <submittedName>
        <fullName evidence="2">Thioredoxin family protein</fullName>
    </submittedName>
</protein>
<accession>A0ABT6F0Q0</accession>
<gene>
    <name evidence="2" type="ORF">L3556_10905</name>
</gene>
<organism evidence="2 3">
    <name type="scientific">Candidatus Synechococcus calcipolaris G9</name>
    <dbReference type="NCBI Taxonomy" id="1497997"/>
    <lineage>
        <taxon>Bacteria</taxon>
        <taxon>Bacillati</taxon>
        <taxon>Cyanobacteriota</taxon>
        <taxon>Cyanophyceae</taxon>
        <taxon>Synechococcales</taxon>
        <taxon>Synechococcaceae</taxon>
        <taxon>Synechococcus</taxon>
    </lineage>
</organism>
<dbReference type="InterPro" id="IPR013766">
    <property type="entry name" value="Thioredoxin_domain"/>
</dbReference>
<feature type="domain" description="Thioredoxin" evidence="1">
    <location>
        <begin position="28"/>
        <end position="149"/>
    </location>
</feature>
<sequence length="181" mass="19542">MAVSSSGQGQRLRNFLLALAAIALGLSIYLGFASSNQPTSLAYQAEHSTPWDVAQANGQPTFLEFYANWCGSCQAMATDMAQLKQAYGDRLNFVMLNVDNSKWLPEIIRFGVDGIPHFVFLDQSGSEVGMAIGKQPVSVMEKNLNALLQGQPLPYVQQSGQTSAFTAPLRANSDDPRSHGG</sequence>
<dbReference type="Pfam" id="PF00085">
    <property type="entry name" value="Thioredoxin"/>
    <property type="match status" value="1"/>
</dbReference>
<reference evidence="2" key="2">
    <citation type="submission" date="2022-01" db="EMBL/GenBank/DDBJ databases">
        <authorList>
            <person name="Zivanovic Y."/>
            <person name="Moreira D."/>
            <person name="Lopez-Garcia P."/>
        </authorList>
    </citation>
    <scope>NUCLEOTIDE SEQUENCE</scope>
    <source>
        <strain evidence="2">G9</strain>
    </source>
</reference>
<keyword evidence="3" id="KW-1185">Reference proteome</keyword>
<evidence type="ECO:0000313" key="3">
    <source>
        <dbReference type="Proteomes" id="UP001154265"/>
    </source>
</evidence>
<evidence type="ECO:0000259" key="1">
    <source>
        <dbReference type="PROSITE" id="PS51352"/>
    </source>
</evidence>
<dbReference type="PANTHER" id="PTHR47353">
    <property type="entry name" value="THIOREDOXIN-LIKE PROTEIN HCF164, CHLOROPLASTIC"/>
    <property type="match status" value="1"/>
</dbReference>
<dbReference type="PROSITE" id="PS51352">
    <property type="entry name" value="THIOREDOXIN_2"/>
    <property type="match status" value="1"/>
</dbReference>
<dbReference type="PROSITE" id="PS00194">
    <property type="entry name" value="THIOREDOXIN_1"/>
    <property type="match status" value="1"/>
</dbReference>
<comment type="caution">
    <text evidence="2">The sequence shown here is derived from an EMBL/GenBank/DDBJ whole genome shotgun (WGS) entry which is preliminary data.</text>
</comment>
<proteinExistence type="predicted"/>
<name>A0ABT6F0Q0_9SYNE</name>
<dbReference type="EMBL" id="JAKKUT010000002">
    <property type="protein sequence ID" value="MDG2991434.1"/>
    <property type="molecule type" value="Genomic_DNA"/>
</dbReference>
<dbReference type="PANTHER" id="PTHR47353:SF1">
    <property type="entry name" value="THIOREDOXIN-LIKE PROTEIN HCF164, CHLOROPLASTIC"/>
    <property type="match status" value="1"/>
</dbReference>
<reference evidence="2" key="1">
    <citation type="journal article" date="2022" name="Genome Biol. Evol.">
        <title>A New Gene Family Diagnostic for Intracellular Biomineralization of Amorphous Ca Carbonates by Cyanobacteria.</title>
        <authorList>
            <person name="Benzerara K."/>
            <person name="Duprat E."/>
            <person name="Bitard-Feildel T."/>
            <person name="Caumes G."/>
            <person name="Cassier-Chauvat C."/>
            <person name="Chauvat F."/>
            <person name="Dezi M."/>
            <person name="Diop S.I."/>
            <person name="Gaschignard G."/>
            <person name="Gorgen S."/>
            <person name="Gugger M."/>
            <person name="Lopez-Garcia P."/>
            <person name="Millet M."/>
            <person name="Skouri-Panet F."/>
            <person name="Moreira D."/>
            <person name="Callebaut I."/>
        </authorList>
    </citation>
    <scope>NUCLEOTIDE SEQUENCE</scope>
    <source>
        <strain evidence="2">G9</strain>
    </source>
</reference>